<feature type="non-terminal residue" evidence="1">
    <location>
        <position position="72"/>
    </location>
</feature>
<proteinExistence type="predicted"/>
<dbReference type="AlphaFoldDB" id="A0AAD7HG74"/>
<keyword evidence="2" id="KW-1185">Reference proteome</keyword>
<protein>
    <recommendedName>
        <fullName evidence="3">Reverse transcriptase zinc-binding domain-containing protein</fullName>
    </recommendedName>
</protein>
<evidence type="ECO:0008006" key="3">
    <source>
        <dbReference type="Google" id="ProtNLM"/>
    </source>
</evidence>
<comment type="caution">
    <text evidence="1">The sequence shown here is derived from an EMBL/GenBank/DDBJ whole genome shotgun (WGS) entry which is preliminary data.</text>
</comment>
<dbReference type="Proteomes" id="UP001215280">
    <property type="component" value="Unassembled WGS sequence"/>
</dbReference>
<feature type="non-terminal residue" evidence="1">
    <location>
        <position position="1"/>
    </location>
</feature>
<organism evidence="1 2">
    <name type="scientific">Mycena maculata</name>
    <dbReference type="NCBI Taxonomy" id="230809"/>
    <lineage>
        <taxon>Eukaryota</taxon>
        <taxon>Fungi</taxon>
        <taxon>Dikarya</taxon>
        <taxon>Basidiomycota</taxon>
        <taxon>Agaricomycotina</taxon>
        <taxon>Agaricomycetes</taxon>
        <taxon>Agaricomycetidae</taxon>
        <taxon>Agaricales</taxon>
        <taxon>Marasmiineae</taxon>
        <taxon>Mycenaceae</taxon>
        <taxon>Mycena</taxon>
    </lineage>
</organism>
<sequence>FDKTLPSQHTLCWYKKLHQGQCSIITQMCTGHICLNVYLTHFGVVDSGLCQCCHEPETVNHYLFTCKQFTAQ</sequence>
<reference evidence="1" key="1">
    <citation type="submission" date="2023-03" db="EMBL/GenBank/DDBJ databases">
        <title>Massive genome expansion in bonnet fungi (Mycena s.s.) driven by repeated elements and novel gene families across ecological guilds.</title>
        <authorList>
            <consortium name="Lawrence Berkeley National Laboratory"/>
            <person name="Harder C.B."/>
            <person name="Miyauchi S."/>
            <person name="Viragh M."/>
            <person name="Kuo A."/>
            <person name="Thoen E."/>
            <person name="Andreopoulos B."/>
            <person name="Lu D."/>
            <person name="Skrede I."/>
            <person name="Drula E."/>
            <person name="Henrissat B."/>
            <person name="Morin E."/>
            <person name="Kohler A."/>
            <person name="Barry K."/>
            <person name="LaButti K."/>
            <person name="Morin E."/>
            <person name="Salamov A."/>
            <person name="Lipzen A."/>
            <person name="Mereny Z."/>
            <person name="Hegedus B."/>
            <person name="Baldrian P."/>
            <person name="Stursova M."/>
            <person name="Weitz H."/>
            <person name="Taylor A."/>
            <person name="Grigoriev I.V."/>
            <person name="Nagy L.G."/>
            <person name="Martin F."/>
            <person name="Kauserud H."/>
        </authorList>
    </citation>
    <scope>NUCLEOTIDE SEQUENCE</scope>
    <source>
        <strain evidence="1">CBHHK188m</strain>
    </source>
</reference>
<gene>
    <name evidence="1" type="ORF">DFH07DRAFT_688749</name>
</gene>
<evidence type="ECO:0000313" key="2">
    <source>
        <dbReference type="Proteomes" id="UP001215280"/>
    </source>
</evidence>
<evidence type="ECO:0000313" key="1">
    <source>
        <dbReference type="EMBL" id="KAJ7719446.1"/>
    </source>
</evidence>
<dbReference type="EMBL" id="JARJLG010000292">
    <property type="protein sequence ID" value="KAJ7719446.1"/>
    <property type="molecule type" value="Genomic_DNA"/>
</dbReference>
<accession>A0AAD7HG74</accession>
<name>A0AAD7HG74_9AGAR</name>